<keyword evidence="2" id="KW-1185">Reference proteome</keyword>
<organism evidence="1 2">
    <name type="scientific">Fulvitalea axinellae</name>
    <dbReference type="NCBI Taxonomy" id="1182444"/>
    <lineage>
        <taxon>Bacteria</taxon>
        <taxon>Pseudomonadati</taxon>
        <taxon>Bacteroidota</taxon>
        <taxon>Cytophagia</taxon>
        <taxon>Cytophagales</taxon>
        <taxon>Persicobacteraceae</taxon>
        <taxon>Fulvitalea</taxon>
    </lineage>
</organism>
<reference evidence="1 2" key="1">
    <citation type="submission" date="2021-12" db="EMBL/GenBank/DDBJ databases">
        <title>Genome sequencing of bacteria with rrn-lacking chromosome and rrn-plasmid.</title>
        <authorList>
            <person name="Anda M."/>
            <person name="Iwasaki W."/>
        </authorList>
    </citation>
    <scope>NUCLEOTIDE SEQUENCE [LARGE SCALE GENOMIC DNA]</scope>
    <source>
        <strain evidence="1 2">DSM 100852</strain>
    </source>
</reference>
<evidence type="ECO:0008006" key="3">
    <source>
        <dbReference type="Google" id="ProtNLM"/>
    </source>
</evidence>
<accession>A0AAU9CV83</accession>
<dbReference type="InterPro" id="IPR027417">
    <property type="entry name" value="P-loop_NTPase"/>
</dbReference>
<dbReference type="PANTHER" id="PTHR36451:SF1">
    <property type="entry name" value="OMEGA-HYDROXY-BETA-DIHYDROMENAQUINONE-9 SULFOTRANSFERASE STF3"/>
    <property type="match status" value="1"/>
</dbReference>
<dbReference type="AlphaFoldDB" id="A0AAU9CV83"/>
<dbReference type="InterPro" id="IPR052736">
    <property type="entry name" value="Stf3_sulfotransferase"/>
</dbReference>
<dbReference type="Gene3D" id="3.40.50.300">
    <property type="entry name" value="P-loop containing nucleotide triphosphate hydrolases"/>
    <property type="match status" value="1"/>
</dbReference>
<evidence type="ECO:0000313" key="2">
    <source>
        <dbReference type="Proteomes" id="UP001348817"/>
    </source>
</evidence>
<dbReference type="Pfam" id="PF13469">
    <property type="entry name" value="Sulfotransfer_3"/>
    <property type="match status" value="1"/>
</dbReference>
<dbReference type="KEGG" id="fax:FUAX_28360"/>
<evidence type="ECO:0000313" key="1">
    <source>
        <dbReference type="EMBL" id="BDD10404.1"/>
    </source>
</evidence>
<proteinExistence type="predicted"/>
<dbReference type="Proteomes" id="UP001348817">
    <property type="component" value="Chromosome"/>
</dbReference>
<dbReference type="EMBL" id="AP025314">
    <property type="protein sequence ID" value="BDD10404.1"/>
    <property type="molecule type" value="Genomic_DNA"/>
</dbReference>
<dbReference type="SUPFAM" id="SSF52540">
    <property type="entry name" value="P-loop containing nucleoside triphosphate hydrolases"/>
    <property type="match status" value="1"/>
</dbReference>
<dbReference type="RefSeq" id="WP_338391963.1">
    <property type="nucleotide sequence ID" value="NZ_AP025314.1"/>
</dbReference>
<sequence length="281" mass="32404">MNDVFFDPSQSDFLTDWTKKHENTESDIALRNDSTATEYEEIAINEAPIFIIGFWQGGGELIYDVIRHDSQFGSVSLNATSDKNFTDFLSGKTDFLQELITPSDTSLWEADCLRLAQKTMKLSGRKRFLCHNPGYMNRLELITDLFPDAKFVRVFRNPQSILERVERNLNADENAKNRILQVYDKMYSEYEAEKLFVLPENLVEIPFEEFEVDSMNCIKRIYSKLEIPGFERAEAALEYGVSQILPALKEEQAYSDKALESIISFLDNAQKSERYDPHSLA</sequence>
<dbReference type="PANTHER" id="PTHR36451">
    <property type="entry name" value="PAPS-DEPENDENT SULFOTRANSFERASE STF3"/>
    <property type="match status" value="1"/>
</dbReference>
<name>A0AAU9CV83_9BACT</name>
<protein>
    <recommendedName>
        <fullName evidence="3">Sulfotransferase family protein</fullName>
    </recommendedName>
</protein>
<gene>
    <name evidence="1" type="ORF">FUAX_28360</name>
</gene>